<dbReference type="GeneID" id="110980541"/>
<evidence type="ECO:0000313" key="2">
    <source>
        <dbReference type="RefSeq" id="XP_022093022.1"/>
    </source>
</evidence>
<organism evidence="1 2">
    <name type="scientific">Acanthaster planci</name>
    <name type="common">Crown-of-thorns starfish</name>
    <dbReference type="NCBI Taxonomy" id="133434"/>
    <lineage>
        <taxon>Eukaryota</taxon>
        <taxon>Metazoa</taxon>
        <taxon>Echinodermata</taxon>
        <taxon>Eleutherozoa</taxon>
        <taxon>Asterozoa</taxon>
        <taxon>Asteroidea</taxon>
        <taxon>Valvatacea</taxon>
        <taxon>Valvatida</taxon>
        <taxon>Acanthasteridae</taxon>
        <taxon>Acanthaster</taxon>
    </lineage>
</organism>
<dbReference type="OrthoDB" id="10260545at2759"/>
<keyword evidence="1" id="KW-1185">Reference proteome</keyword>
<dbReference type="OMA" id="TEMEVDY"/>
<dbReference type="AlphaFoldDB" id="A0A8B7YK75"/>
<gene>
    <name evidence="2" type="primary">LOC110980541</name>
</gene>
<accession>A0A8B7YK75</accession>
<dbReference type="KEGG" id="aplc:110980541"/>
<proteinExistence type="predicted"/>
<name>A0A8B7YK75_ACAPL</name>
<dbReference type="RefSeq" id="XP_022093022.1">
    <property type="nucleotide sequence ID" value="XM_022237330.1"/>
</dbReference>
<protein>
    <submittedName>
        <fullName evidence="2">AAC-rich mRNA clone AAC4 protein-like isoform X1</fullName>
    </submittedName>
</protein>
<dbReference type="Proteomes" id="UP000694845">
    <property type="component" value="Unplaced"/>
</dbReference>
<reference evidence="2" key="1">
    <citation type="submission" date="2025-08" db="UniProtKB">
        <authorList>
            <consortium name="RefSeq"/>
        </authorList>
    </citation>
    <scope>IDENTIFICATION</scope>
</reference>
<sequence length="220" mass="24632">MCALHMCEASGVFVTRTCSSLIGCISPVFLVTPARFQRHVTNINERGFIWTQFESFRHVTEMDLSESGQKIRSIPNAGGNSVDSEVLSFELMHRCFGAQLLKTEMEVVYYPEGGSITDYTCLMFGTRLGVSVTRAMKFKGEFELEDAEKLLQKKLSGVVNSSRNSLECWSKQILHIWATNHSVANQMARAYSRMPRDLTTNTVVLVTVVTTNADRAIIFG</sequence>
<evidence type="ECO:0000313" key="1">
    <source>
        <dbReference type="Proteomes" id="UP000694845"/>
    </source>
</evidence>